<feature type="compositionally biased region" description="Acidic residues" evidence="1">
    <location>
        <begin position="565"/>
        <end position="593"/>
    </location>
</feature>
<evidence type="ECO:0000313" key="2">
    <source>
        <dbReference type="EMBL" id="KAL3311854.1"/>
    </source>
</evidence>
<gene>
    <name evidence="2" type="ORF">Ciccas_009564</name>
</gene>
<sequence length="961" mass="109635">MTEYCHLEIISTLVYQSSSACSSSDAVASNERQEEEEEERTVEVLDWNFHSRKIINAHFRGPRSKRITETLESDRAQGTAPVVQIRLSPSCFHLLNSIQAELNFVLEAALKQDESESTLRVPTITITTNNDVKLVCNTPIGVPFRAILPSWLTKEQVRVETSTKSSFKEEEQQSNLEVFSGSVEICCLEIVLELPQTFVRKVMHAERVKNESSKLDLWGKLFAEVRDHHIEMEQTVTWCFLRTRLIGSLNTLKSDGRLVQFHAKSQEIPLTMKLFVQNREGSAAWESFIESSRTLDQDRNALSYPWTFNLNMFYARAQNLNLCEQLLHEVEELKRFNSQEPLEKRLTMITPFDNPMPRARTATLIDLKSDLGSKKPQKKNAVLLHWLSFERYSNVDSDDGLAVRSRAIDLRRCSVESRASDFFTKLEKYGISDDVCMNESEQFQLMTLESPVLRDGHDDVFSSQASTPRNSICVSPRTMRTVCYLISDHMAKLVKKTKTETLEKSPEEEHETLPKLQKIEEDSEAENEEEEGHNASFHSIPDQVRTNLLSVFSSPFSQRQSQDVVDGEESDLENEEDEEEEEEEDLAGFDELDNCPNGQSAKMSRMLLHSFSESTVTNVEPNVSYETELALKSMFLKSFRGEIQNRLSRRQQQQRDSLREVAEESEDEGSQTRSALKKFFDKMAIAELDSNKPNINQIDKGHDDSPKTFFIKINSNNSMWLNLSPNILKSFTLMLSVFQAPDLAARDGNNMFLNSDSNNQLHRLLNRKTREDSTYRHHQSVLTDRSDSTKMEIGALHTALDERNVQDKTNKICLKLVNETGLGLNIIGFSTRMTANDDNYEKEDFARVSKMMQKDVMDGAARAFDLGSQVSLESGSTTSTDALYTGKEIFNRIEFVEASWAQPDNEMAKNPKLACPASLPCLRCQFTGFREFDLSLKLLQPMTTGRCFNIILYRNTPPEAS</sequence>
<comment type="caution">
    <text evidence="2">The sequence shown here is derived from an EMBL/GenBank/DDBJ whole genome shotgun (WGS) entry which is preliminary data.</text>
</comment>
<evidence type="ECO:0000256" key="1">
    <source>
        <dbReference type="SAM" id="MobiDB-lite"/>
    </source>
</evidence>
<dbReference type="Proteomes" id="UP001626550">
    <property type="component" value="Unassembled WGS sequence"/>
</dbReference>
<feature type="compositionally biased region" description="Acidic residues" evidence="1">
    <location>
        <begin position="521"/>
        <end position="531"/>
    </location>
</feature>
<feature type="region of interest" description="Disordered" evidence="1">
    <location>
        <begin position="647"/>
        <end position="673"/>
    </location>
</feature>
<dbReference type="AlphaFoldDB" id="A0ABD2PWX4"/>
<protein>
    <submittedName>
        <fullName evidence="2">Uncharacterized protein</fullName>
    </submittedName>
</protein>
<feature type="region of interest" description="Disordered" evidence="1">
    <location>
        <begin position="498"/>
        <end position="540"/>
    </location>
</feature>
<evidence type="ECO:0000313" key="3">
    <source>
        <dbReference type="Proteomes" id="UP001626550"/>
    </source>
</evidence>
<feature type="region of interest" description="Disordered" evidence="1">
    <location>
        <begin position="557"/>
        <end position="600"/>
    </location>
</feature>
<feature type="compositionally biased region" description="Basic and acidic residues" evidence="1">
    <location>
        <begin position="498"/>
        <end position="520"/>
    </location>
</feature>
<keyword evidence="3" id="KW-1185">Reference proteome</keyword>
<proteinExistence type="predicted"/>
<organism evidence="2 3">
    <name type="scientific">Cichlidogyrus casuarinus</name>
    <dbReference type="NCBI Taxonomy" id="1844966"/>
    <lineage>
        <taxon>Eukaryota</taxon>
        <taxon>Metazoa</taxon>
        <taxon>Spiralia</taxon>
        <taxon>Lophotrochozoa</taxon>
        <taxon>Platyhelminthes</taxon>
        <taxon>Monogenea</taxon>
        <taxon>Monopisthocotylea</taxon>
        <taxon>Dactylogyridea</taxon>
        <taxon>Ancyrocephalidae</taxon>
        <taxon>Cichlidogyrus</taxon>
    </lineage>
</organism>
<name>A0ABD2PWX4_9PLAT</name>
<dbReference type="EMBL" id="JBJKFK010001986">
    <property type="protein sequence ID" value="KAL3311854.1"/>
    <property type="molecule type" value="Genomic_DNA"/>
</dbReference>
<accession>A0ABD2PWX4</accession>
<reference evidence="2 3" key="1">
    <citation type="submission" date="2024-11" db="EMBL/GenBank/DDBJ databases">
        <title>Adaptive evolution of stress response genes in parasites aligns with host niche diversity.</title>
        <authorList>
            <person name="Hahn C."/>
            <person name="Resl P."/>
        </authorList>
    </citation>
    <scope>NUCLEOTIDE SEQUENCE [LARGE SCALE GENOMIC DNA]</scope>
    <source>
        <strain evidence="2">EGGRZ-B1_66</strain>
        <tissue evidence="2">Body</tissue>
    </source>
</reference>